<keyword evidence="1" id="KW-1133">Transmembrane helix</keyword>
<proteinExistence type="predicted"/>
<evidence type="ECO:0000256" key="1">
    <source>
        <dbReference type="SAM" id="Phobius"/>
    </source>
</evidence>
<sequence>MLKNGHSNNLQELPIILKHNWRSVINDIGKEEKNFDVLKSSLAILEAIIGINIFLTSRCSLLWAKCTNKKRIYSCAFPDIILSLSNKISRESEPIYPFAVIDFKMPGKMSIFDNSKDTLAKKWSDIIFNVDDQLMKETITAGDSKLIDPVMQIVSYMAWCGAKVGILLGYPKIVWFEIIEIENEKIFNVNVYPILEIKSFKDGMLEILRILKYSTKLEANKKYFREVDI</sequence>
<accession>X6LVD2</accession>
<evidence type="ECO:0000313" key="2">
    <source>
        <dbReference type="EMBL" id="ETO04690.1"/>
    </source>
</evidence>
<keyword evidence="1" id="KW-0812">Transmembrane</keyword>
<protein>
    <submittedName>
        <fullName evidence="2">Uncharacterized protein</fullName>
    </submittedName>
</protein>
<feature type="transmembrane region" description="Helical" evidence="1">
    <location>
        <begin position="42"/>
        <end position="64"/>
    </location>
</feature>
<name>X6LVD2_RETFI</name>
<dbReference type="Proteomes" id="UP000023152">
    <property type="component" value="Unassembled WGS sequence"/>
</dbReference>
<evidence type="ECO:0000313" key="3">
    <source>
        <dbReference type="Proteomes" id="UP000023152"/>
    </source>
</evidence>
<feature type="non-terminal residue" evidence="2">
    <location>
        <position position="229"/>
    </location>
</feature>
<gene>
    <name evidence="2" type="ORF">RFI_32707</name>
</gene>
<keyword evidence="3" id="KW-1185">Reference proteome</keyword>
<organism evidence="2 3">
    <name type="scientific">Reticulomyxa filosa</name>
    <dbReference type="NCBI Taxonomy" id="46433"/>
    <lineage>
        <taxon>Eukaryota</taxon>
        <taxon>Sar</taxon>
        <taxon>Rhizaria</taxon>
        <taxon>Retaria</taxon>
        <taxon>Foraminifera</taxon>
        <taxon>Monothalamids</taxon>
        <taxon>Reticulomyxidae</taxon>
        <taxon>Reticulomyxa</taxon>
    </lineage>
</organism>
<dbReference type="EMBL" id="ASPP01029054">
    <property type="protein sequence ID" value="ETO04690.1"/>
    <property type="molecule type" value="Genomic_DNA"/>
</dbReference>
<dbReference type="AlphaFoldDB" id="X6LVD2"/>
<reference evidence="2 3" key="1">
    <citation type="journal article" date="2013" name="Curr. Biol.">
        <title>The Genome of the Foraminiferan Reticulomyxa filosa.</title>
        <authorList>
            <person name="Glockner G."/>
            <person name="Hulsmann N."/>
            <person name="Schleicher M."/>
            <person name="Noegel A.A."/>
            <person name="Eichinger L."/>
            <person name="Gallinger C."/>
            <person name="Pawlowski J."/>
            <person name="Sierra R."/>
            <person name="Euteneuer U."/>
            <person name="Pillet L."/>
            <person name="Moustafa A."/>
            <person name="Platzer M."/>
            <person name="Groth M."/>
            <person name="Szafranski K."/>
            <person name="Schliwa M."/>
        </authorList>
    </citation>
    <scope>NUCLEOTIDE SEQUENCE [LARGE SCALE GENOMIC DNA]</scope>
</reference>
<keyword evidence="1" id="KW-0472">Membrane</keyword>
<comment type="caution">
    <text evidence="2">The sequence shown here is derived from an EMBL/GenBank/DDBJ whole genome shotgun (WGS) entry which is preliminary data.</text>
</comment>